<dbReference type="Proteomes" id="UP000199137">
    <property type="component" value="Unassembled WGS sequence"/>
</dbReference>
<dbReference type="STRING" id="112413.SAMN05421854_106314"/>
<gene>
    <name evidence="6" type="ORF">SAMN05421854_106314</name>
</gene>
<dbReference type="Gene3D" id="1.10.357.10">
    <property type="entry name" value="Tetracycline Repressor, domain 2"/>
    <property type="match status" value="1"/>
</dbReference>
<feature type="domain" description="HTH tetR-type" evidence="5">
    <location>
        <begin position="1"/>
        <end position="56"/>
    </location>
</feature>
<dbReference type="GO" id="GO:0003700">
    <property type="term" value="F:DNA-binding transcription factor activity"/>
    <property type="evidence" value="ECO:0007669"/>
    <property type="project" value="TreeGrafter"/>
</dbReference>
<keyword evidence="2 4" id="KW-0238">DNA-binding</keyword>
<dbReference type="AlphaFoldDB" id="A0A1I5SGA1"/>
<dbReference type="GO" id="GO:0000976">
    <property type="term" value="F:transcription cis-regulatory region binding"/>
    <property type="evidence" value="ECO:0007669"/>
    <property type="project" value="TreeGrafter"/>
</dbReference>
<dbReference type="Pfam" id="PF00440">
    <property type="entry name" value="TetR_N"/>
    <property type="match status" value="1"/>
</dbReference>
<dbReference type="PANTHER" id="PTHR30055:SF234">
    <property type="entry name" value="HTH-TYPE TRANSCRIPTIONAL REGULATOR BETI"/>
    <property type="match status" value="1"/>
</dbReference>
<evidence type="ECO:0000259" key="5">
    <source>
        <dbReference type="PROSITE" id="PS50977"/>
    </source>
</evidence>
<dbReference type="SUPFAM" id="SSF46689">
    <property type="entry name" value="Homeodomain-like"/>
    <property type="match status" value="1"/>
</dbReference>
<dbReference type="InterPro" id="IPR001647">
    <property type="entry name" value="HTH_TetR"/>
</dbReference>
<evidence type="ECO:0000256" key="3">
    <source>
        <dbReference type="ARBA" id="ARBA00023163"/>
    </source>
</evidence>
<dbReference type="PANTHER" id="PTHR30055">
    <property type="entry name" value="HTH-TYPE TRANSCRIPTIONAL REGULATOR RUTR"/>
    <property type="match status" value="1"/>
</dbReference>
<keyword evidence="1" id="KW-0805">Transcription regulation</keyword>
<protein>
    <submittedName>
        <fullName evidence="6">DNA-binding transcriptional regulator, AcrR family</fullName>
    </submittedName>
</protein>
<sequence length="193" mass="21510">MILRVAERLFSERSIDAVSTREILKESGVNPAAIHYHFGSKPNLVEALLEARMSHLTERQDHWLRAVESAEAPEASEVIACFTRPITEIAHEPNGEFTVRFLAEAANHPGFMESYLAKSAAVFDRKLAAVSRITPGLTQDQRVAWTRFASTLAFRILGSRIYTSESGRHLPEIPKLEDQVAWFLRAAIPGGEA</sequence>
<keyword evidence="3" id="KW-0804">Transcription</keyword>
<evidence type="ECO:0000256" key="2">
    <source>
        <dbReference type="ARBA" id="ARBA00023125"/>
    </source>
</evidence>
<evidence type="ECO:0000256" key="1">
    <source>
        <dbReference type="ARBA" id="ARBA00023015"/>
    </source>
</evidence>
<dbReference type="EMBL" id="FOWC01000006">
    <property type="protein sequence ID" value="SFP69729.1"/>
    <property type="molecule type" value="Genomic_DNA"/>
</dbReference>
<name>A0A1I5SGA1_9PSEU</name>
<evidence type="ECO:0000313" key="6">
    <source>
        <dbReference type="EMBL" id="SFP69729.1"/>
    </source>
</evidence>
<dbReference type="InterPro" id="IPR023772">
    <property type="entry name" value="DNA-bd_HTH_TetR-type_CS"/>
</dbReference>
<accession>A0A1I5SGA1</accession>
<feature type="DNA-binding region" description="H-T-H motif" evidence="4">
    <location>
        <begin position="19"/>
        <end position="38"/>
    </location>
</feature>
<dbReference type="InterPro" id="IPR050109">
    <property type="entry name" value="HTH-type_TetR-like_transc_reg"/>
</dbReference>
<dbReference type="PRINTS" id="PR00455">
    <property type="entry name" value="HTHTETR"/>
</dbReference>
<dbReference type="PROSITE" id="PS50977">
    <property type="entry name" value="HTH_TETR_2"/>
    <property type="match status" value="1"/>
</dbReference>
<reference evidence="6 7" key="1">
    <citation type="submission" date="2016-10" db="EMBL/GenBank/DDBJ databases">
        <authorList>
            <person name="de Groot N.N."/>
        </authorList>
    </citation>
    <scope>NUCLEOTIDE SEQUENCE [LARGE SCALE GENOMIC DNA]</scope>
    <source>
        <strain evidence="6 7">DSM 44637</strain>
    </source>
</reference>
<evidence type="ECO:0000256" key="4">
    <source>
        <dbReference type="PROSITE-ProRule" id="PRU00335"/>
    </source>
</evidence>
<organism evidence="6 7">
    <name type="scientific">Amycolatopsis rubida</name>
    <dbReference type="NCBI Taxonomy" id="112413"/>
    <lineage>
        <taxon>Bacteria</taxon>
        <taxon>Bacillati</taxon>
        <taxon>Actinomycetota</taxon>
        <taxon>Actinomycetes</taxon>
        <taxon>Pseudonocardiales</taxon>
        <taxon>Pseudonocardiaceae</taxon>
        <taxon>Amycolatopsis</taxon>
    </lineage>
</organism>
<dbReference type="PROSITE" id="PS01081">
    <property type="entry name" value="HTH_TETR_1"/>
    <property type="match status" value="1"/>
</dbReference>
<proteinExistence type="predicted"/>
<dbReference type="InterPro" id="IPR009057">
    <property type="entry name" value="Homeodomain-like_sf"/>
</dbReference>
<evidence type="ECO:0000313" key="7">
    <source>
        <dbReference type="Proteomes" id="UP000199137"/>
    </source>
</evidence>